<dbReference type="EMBL" id="OB799205">
    <property type="protein sequence ID" value="CAD7435175.1"/>
    <property type="molecule type" value="Genomic_DNA"/>
</dbReference>
<protein>
    <submittedName>
        <fullName evidence="1">Uncharacterized protein</fullName>
    </submittedName>
</protein>
<sequence length="110" mass="12027">MKQLVGLKSWSKAELSSLSFCVVLIAGAPNSEVDSLQLGFLLSSTQQMVDRLVVQTQDTIRSLAQESTDSNNEINLATGLIQDADNSKQQEPVQCACATEYRGMEMEQNT</sequence>
<dbReference type="AlphaFoldDB" id="A0A7R9EKV4"/>
<name>A0A7R9EKV4_9NEOP</name>
<organism evidence="1">
    <name type="scientific">Timema monikensis</name>
    <dbReference type="NCBI Taxonomy" id="170555"/>
    <lineage>
        <taxon>Eukaryota</taxon>
        <taxon>Metazoa</taxon>
        <taxon>Ecdysozoa</taxon>
        <taxon>Arthropoda</taxon>
        <taxon>Hexapoda</taxon>
        <taxon>Insecta</taxon>
        <taxon>Pterygota</taxon>
        <taxon>Neoptera</taxon>
        <taxon>Polyneoptera</taxon>
        <taxon>Phasmatodea</taxon>
        <taxon>Timematodea</taxon>
        <taxon>Timematoidea</taxon>
        <taxon>Timematidae</taxon>
        <taxon>Timema</taxon>
    </lineage>
</organism>
<reference evidence="1" key="1">
    <citation type="submission" date="2020-11" db="EMBL/GenBank/DDBJ databases">
        <authorList>
            <person name="Tran Van P."/>
        </authorList>
    </citation>
    <scope>NUCLEOTIDE SEQUENCE</scope>
</reference>
<evidence type="ECO:0000313" key="1">
    <source>
        <dbReference type="EMBL" id="CAD7435175.1"/>
    </source>
</evidence>
<proteinExistence type="predicted"/>
<gene>
    <name evidence="1" type="ORF">TMSB3V08_LOCUS11822</name>
</gene>
<accession>A0A7R9EKV4</accession>